<evidence type="ECO:0000313" key="7">
    <source>
        <dbReference type="EMBL" id="CAG9792201.1"/>
    </source>
</evidence>
<evidence type="ECO:0000256" key="5">
    <source>
        <dbReference type="ARBA" id="ARBA00022884"/>
    </source>
</evidence>
<dbReference type="InterPro" id="IPR027450">
    <property type="entry name" value="AlkB-like"/>
</dbReference>
<dbReference type="GO" id="GO:0005737">
    <property type="term" value="C:cytoplasm"/>
    <property type="evidence" value="ECO:0007669"/>
    <property type="project" value="TreeGrafter"/>
</dbReference>
<dbReference type="SUPFAM" id="SSF51197">
    <property type="entry name" value="Clavaminate synthase-like"/>
    <property type="match status" value="1"/>
</dbReference>
<keyword evidence="5" id="KW-0694">RNA-binding</keyword>
<dbReference type="CDD" id="cd02440">
    <property type="entry name" value="AdoMet_MTases"/>
    <property type="match status" value="1"/>
</dbReference>
<dbReference type="SUPFAM" id="SSF53335">
    <property type="entry name" value="S-adenosyl-L-methionine-dependent methyltransferases"/>
    <property type="match status" value="1"/>
</dbReference>
<evidence type="ECO:0000256" key="2">
    <source>
        <dbReference type="ARBA" id="ARBA00022603"/>
    </source>
</evidence>
<dbReference type="GO" id="GO:0008757">
    <property type="term" value="F:S-adenosylmethionine-dependent methyltransferase activity"/>
    <property type="evidence" value="ECO:0007669"/>
    <property type="project" value="InterPro"/>
</dbReference>
<dbReference type="AlphaFoldDB" id="A0A9N9WGS1"/>
<dbReference type="InterPro" id="IPR051422">
    <property type="entry name" value="AlkB_tRNA_MeTrf/Diox"/>
</dbReference>
<keyword evidence="4" id="KW-0862">Zinc</keyword>
<dbReference type="InterPro" id="IPR013216">
    <property type="entry name" value="Methyltransf_11"/>
</dbReference>
<dbReference type="PROSITE" id="PS51471">
    <property type="entry name" value="FE2OG_OXY"/>
    <property type="match status" value="1"/>
</dbReference>
<dbReference type="GO" id="GO:0005634">
    <property type="term" value="C:nucleus"/>
    <property type="evidence" value="ECO:0007669"/>
    <property type="project" value="TreeGrafter"/>
</dbReference>
<gene>
    <name evidence="7" type="ORF">DIATSA_LOCUS9753</name>
</gene>
<evidence type="ECO:0000313" key="8">
    <source>
        <dbReference type="Proteomes" id="UP001153714"/>
    </source>
</evidence>
<dbReference type="EMBL" id="OU893335">
    <property type="protein sequence ID" value="CAG9792201.1"/>
    <property type="molecule type" value="Genomic_DNA"/>
</dbReference>
<keyword evidence="3" id="KW-0808">Transferase</keyword>
<dbReference type="PANTHER" id="PTHR13069">
    <property type="entry name" value="ALKYLATED DNA REPAIR PROTEIN ALKB HOMOLOG 8"/>
    <property type="match status" value="1"/>
</dbReference>
<keyword evidence="2" id="KW-0489">Methyltransferase</keyword>
<dbReference type="GO" id="GO:0002098">
    <property type="term" value="P:tRNA wobble uridine modification"/>
    <property type="evidence" value="ECO:0007669"/>
    <property type="project" value="TreeGrafter"/>
</dbReference>
<dbReference type="Gene3D" id="3.40.50.150">
    <property type="entry name" value="Vaccinia Virus protein VP39"/>
    <property type="match status" value="1"/>
</dbReference>
<sequence length="639" mass="72517">MDDEKKTRRKIKRFTTRLFSSKGILCTDVRGPNIIICNAGQATGLDKKYILELVLGLPNSIEMPKFIAEKGETYSFLVFNSTENSSLFYDTYNGKSKFSEDTAFYMCFVETVPNTDVICYHPNPKGLQIIEDFITPEEELQLIKLFDWDENDNRSNLKNRLVKHYGYEFRYGTNDVDLHSPLLEMIPKECNMLWMRLKQHGLDVREPDQLTVNKYTPGHGIPNHVDNHSPFGDTILSLSLGSTIVMDWKHHSNIQIPIIVKARSMLVMQGEARTGPCECEYKTMCDSVEPSSDNVQDDVASNLEELHVHQVRRSSRPHDGASASNPSITIFYGEMISDGGGVMGWCTVQLKIKIPEVGHGQVLHEIGNDMPQHIEEVAAGERPFDEVRPQYFRAYNTGPHIDTKAHLMVGFPNHMRISEGPPVFVMMVIKPHTSKQCFVSPQNVGIRIAGERSDGLLRECRERLRDGGAGSELLADCVRLDLLHAGLIDACADVIICIAVIHHFSSVARRLQAIATICRLLRPGGKALITVWAKDQTKSNYLSKTKAQTTLEEQHVTVNGISFPVHENRTQFQHNDVLVPWKLRQLKDNKTLENIPKDTLLRFYHVFEEGELDELCRQLPLKVEQTFYEEGNWCVVVKK</sequence>
<evidence type="ECO:0000259" key="6">
    <source>
        <dbReference type="PROSITE" id="PS51471"/>
    </source>
</evidence>
<dbReference type="Pfam" id="PF13532">
    <property type="entry name" value="2OG-FeII_Oxy_2"/>
    <property type="match status" value="1"/>
</dbReference>
<keyword evidence="8" id="KW-1185">Reference proteome</keyword>
<dbReference type="InterPro" id="IPR005123">
    <property type="entry name" value="Oxoglu/Fe-dep_dioxygenase_dom"/>
</dbReference>
<dbReference type="InterPro" id="IPR029063">
    <property type="entry name" value="SAM-dependent_MTases_sf"/>
</dbReference>
<reference evidence="7" key="2">
    <citation type="submission" date="2022-10" db="EMBL/GenBank/DDBJ databases">
        <authorList>
            <consortium name="ENA_rothamsted_submissions"/>
            <consortium name="culmorum"/>
            <person name="King R."/>
        </authorList>
    </citation>
    <scope>NUCLEOTIDE SEQUENCE</scope>
</reference>
<evidence type="ECO:0000256" key="4">
    <source>
        <dbReference type="ARBA" id="ARBA00022833"/>
    </source>
</evidence>
<dbReference type="Pfam" id="PF08241">
    <property type="entry name" value="Methyltransf_11"/>
    <property type="match status" value="1"/>
</dbReference>
<dbReference type="OrthoDB" id="271595at2759"/>
<name>A0A9N9WGS1_9NEOP</name>
<organism evidence="7 8">
    <name type="scientific">Diatraea saccharalis</name>
    <name type="common">sugarcane borer</name>
    <dbReference type="NCBI Taxonomy" id="40085"/>
    <lineage>
        <taxon>Eukaryota</taxon>
        <taxon>Metazoa</taxon>
        <taxon>Ecdysozoa</taxon>
        <taxon>Arthropoda</taxon>
        <taxon>Hexapoda</taxon>
        <taxon>Insecta</taxon>
        <taxon>Pterygota</taxon>
        <taxon>Neoptera</taxon>
        <taxon>Endopterygota</taxon>
        <taxon>Lepidoptera</taxon>
        <taxon>Glossata</taxon>
        <taxon>Ditrysia</taxon>
        <taxon>Pyraloidea</taxon>
        <taxon>Crambidae</taxon>
        <taxon>Crambinae</taxon>
        <taxon>Diatraea</taxon>
    </lineage>
</organism>
<dbReference type="GO" id="GO:0030488">
    <property type="term" value="P:tRNA methylation"/>
    <property type="evidence" value="ECO:0007669"/>
    <property type="project" value="TreeGrafter"/>
</dbReference>
<comment type="cofactor">
    <cofactor evidence="1">
        <name>Fe(2+)</name>
        <dbReference type="ChEBI" id="CHEBI:29033"/>
    </cofactor>
</comment>
<reference evidence="7" key="1">
    <citation type="submission" date="2021-12" db="EMBL/GenBank/DDBJ databases">
        <authorList>
            <person name="King R."/>
        </authorList>
    </citation>
    <scope>NUCLEOTIDE SEQUENCE</scope>
</reference>
<dbReference type="Gene3D" id="2.60.120.590">
    <property type="entry name" value="Alpha-ketoglutarate-dependent dioxygenase AlkB-like"/>
    <property type="match status" value="1"/>
</dbReference>
<dbReference type="InterPro" id="IPR037151">
    <property type="entry name" value="AlkB-like_sf"/>
</dbReference>
<dbReference type="Proteomes" id="UP001153714">
    <property type="component" value="Chromosome 4"/>
</dbReference>
<accession>A0A9N9WGS1</accession>
<dbReference type="PANTHER" id="PTHR13069:SF21">
    <property type="entry name" value="ALKYLATED DNA REPAIR PROTEIN ALKB HOMOLOG 8"/>
    <property type="match status" value="1"/>
</dbReference>
<protein>
    <recommendedName>
        <fullName evidence="6">Fe2OG dioxygenase domain-containing protein</fullName>
    </recommendedName>
</protein>
<evidence type="ECO:0000256" key="1">
    <source>
        <dbReference type="ARBA" id="ARBA00001954"/>
    </source>
</evidence>
<dbReference type="GO" id="GO:0000049">
    <property type="term" value="F:tRNA binding"/>
    <property type="evidence" value="ECO:0007669"/>
    <property type="project" value="TreeGrafter"/>
</dbReference>
<evidence type="ECO:0000256" key="3">
    <source>
        <dbReference type="ARBA" id="ARBA00022679"/>
    </source>
</evidence>
<dbReference type="GO" id="GO:0106335">
    <property type="term" value="F:tRNA (5-carboxymethyluridine(34)-5-O)-methyltransferase activity"/>
    <property type="evidence" value="ECO:0007669"/>
    <property type="project" value="TreeGrafter"/>
</dbReference>
<feature type="domain" description="Fe2OG dioxygenase" evidence="6">
    <location>
        <begin position="206"/>
        <end position="334"/>
    </location>
</feature>
<proteinExistence type="predicted"/>